<proteinExistence type="predicted"/>
<gene>
    <name evidence="2" type="ORF">NDO55_05900</name>
</gene>
<dbReference type="RefSeq" id="WP_252113345.1">
    <property type="nucleotide sequence ID" value="NZ_JAMSHT010000001.1"/>
</dbReference>
<comment type="caution">
    <text evidence="2">The sequence shown here is derived from an EMBL/GenBank/DDBJ whole genome shotgun (WGS) entry which is preliminary data.</text>
</comment>
<sequence>METTARLAFTDFLRSLRDAYRVTFAGECAAAAKRREELELFAMTFAAGFIATSLFIA</sequence>
<dbReference type="AlphaFoldDB" id="A0A9X2J4M1"/>
<keyword evidence="1" id="KW-0472">Membrane</keyword>
<name>A0A9X2J4M1_9SPHN</name>
<evidence type="ECO:0000313" key="3">
    <source>
        <dbReference type="Proteomes" id="UP001155128"/>
    </source>
</evidence>
<keyword evidence="1" id="KW-0812">Transmembrane</keyword>
<reference evidence="2" key="1">
    <citation type="submission" date="2022-06" db="EMBL/GenBank/DDBJ databases">
        <title>Sphingomicrobium sedimins sp. nov., a marine bacterium isolated from tidal flat.</title>
        <authorList>
            <person name="Kim C.-H."/>
            <person name="Yoo Y."/>
            <person name="Kim J.-J."/>
        </authorList>
    </citation>
    <scope>NUCLEOTIDE SEQUENCE</scope>
    <source>
        <strain evidence="2">GRR-S6-50</strain>
    </source>
</reference>
<accession>A0A9X2J4M1</accession>
<organism evidence="2 3">
    <name type="scientific">Sphingomicrobium sediminis</name>
    <dbReference type="NCBI Taxonomy" id="2950949"/>
    <lineage>
        <taxon>Bacteria</taxon>
        <taxon>Pseudomonadati</taxon>
        <taxon>Pseudomonadota</taxon>
        <taxon>Alphaproteobacteria</taxon>
        <taxon>Sphingomonadales</taxon>
        <taxon>Sphingomonadaceae</taxon>
        <taxon>Sphingomicrobium</taxon>
    </lineage>
</organism>
<protein>
    <submittedName>
        <fullName evidence="2">Uncharacterized protein</fullName>
    </submittedName>
</protein>
<keyword evidence="3" id="KW-1185">Reference proteome</keyword>
<keyword evidence="1" id="KW-1133">Transmembrane helix</keyword>
<evidence type="ECO:0000256" key="1">
    <source>
        <dbReference type="SAM" id="Phobius"/>
    </source>
</evidence>
<dbReference type="Proteomes" id="UP001155128">
    <property type="component" value="Unassembled WGS sequence"/>
</dbReference>
<dbReference type="EMBL" id="JAMSHT010000001">
    <property type="protein sequence ID" value="MCM8557352.1"/>
    <property type="molecule type" value="Genomic_DNA"/>
</dbReference>
<evidence type="ECO:0000313" key="2">
    <source>
        <dbReference type="EMBL" id="MCM8557352.1"/>
    </source>
</evidence>
<feature type="transmembrane region" description="Helical" evidence="1">
    <location>
        <begin position="40"/>
        <end position="56"/>
    </location>
</feature>